<dbReference type="PANTHER" id="PTHR45727">
    <property type="entry name" value="NPC INTRACELLULAR CHOLESTEROL TRANSPORTER 1"/>
    <property type="match status" value="1"/>
</dbReference>
<keyword evidence="4 11" id="KW-0812">Transmembrane</keyword>
<evidence type="ECO:0000256" key="1">
    <source>
        <dbReference type="ARBA" id="ARBA00004141"/>
    </source>
</evidence>
<feature type="transmembrane region" description="Helical" evidence="11">
    <location>
        <begin position="1078"/>
        <end position="1099"/>
    </location>
</feature>
<evidence type="ECO:0000256" key="12">
    <source>
        <dbReference type="SAM" id="SignalP"/>
    </source>
</evidence>
<dbReference type="Gene3D" id="1.20.1640.10">
    <property type="entry name" value="Multidrug efflux transporter AcrB transmembrane domain"/>
    <property type="match status" value="2"/>
</dbReference>
<evidence type="ECO:0000256" key="7">
    <source>
        <dbReference type="ARBA" id="ARBA00023136"/>
    </source>
</evidence>
<sequence length="1248" mass="140243">MKLLSVILILLCLCWGTSSKCLIRGECYELGGFVKPCSTDEDAPTLKSDTDPEEFDEIIQIIRNRCPSLTVHPNGTDMHDDEIVTCCDAAQLRKMSESLMLSDGVLGRCPVCARNFIRQICEMNCSPDQSRFIEVREEVGSNGEKFVNEIFYRVHEDFMERAHASCAGVIVPQTGVPAINLMCGNADVCDDEAWFGFTGDTSANPLAPVQVNFLKWPTTEDSMSAYAPLCNETLEGDFPCSCMDCLALCPVGNEPTVLEPCNVFGNINCIAFAVGLVFFVIVVTFFIILTLVEYRKARKEQHNAKKTSDKNFVVTMFQTIFSKIGEISAAHPIIMITLTSWVVFAMFFGFVRLNITSNPIELWSAPESRSRQELDYFNTRFGPFYRASQVFLRVKLNSFERNNITYGPAFRLEAIQELIKLEDAIFEIGRADNGVTLEEICFAPLRLPGEEKKLEQCVHMSVSIFFPSRHDINNDTYLTTIQNCLNNHLALNCMASWGGGSEPEITFGGYEGDNILEADTLLINFPISNFLSPSDLEPVMDWEARFLELLHDYEANNKSDFIEVSFAADRSIEDEIIRVSRAEAIPIAISYVLMFVYVTVALGNIRSCRTWLVDSKIMVAVSSILVVVASIFCSIGVMGYTQITLTLLAINVIPFFVLAVGIDNVFLMVNTLYDIDSNLKQFDDYNENFSFEKKRRFVFSKMMGRVGPSMFVSSITQITCFAIGSLANFPAVVTFSIFASISLGFLFIFQITTVTAIISLDYMRVSQRRLDVLCCVQKKILDDNDPLHSEIPRKGIATRFMEPYSRILLNWRTKIIVIIIFIAMTSASVMLIPMLEIGLDQEMALPKDSYVYRYLQAVNNLMRIGPPVYFVLKSGLNFTNIEHQNVICGGRMCNETSLAVQIFLAAQHRDVTYMARSSNSWIDDFIDWTNLPGSCCKYNTTDGSFCLSSSTESDCAFCSIDRDEWAGGMRPAPEAFDKYIPFFLRDPPTEMCNRGGLASYFNSVNYILDAEGNAIVQDTNFMAYHVSLSTSKDYITALKYGYEIADNITASIKQITGTDVEVFPYSVFYVFYEQYLSMWWDTFSSIGYCLIGALIFNLLASGFNFLTSFAVMFTVLLVVLNMMGVMYLWSIPLNAVSCVNLIVSIGIAVEFCSHLAYAYATSKEPTNERVKDALTKIGSTIITGITLTNIPVIVLAFSYTEIIECLFTHYRPGEYRRALFTPESAPRKRNQVLSNTDEDRVVSNKFVN</sequence>
<comment type="similarity">
    <text evidence="2">Belongs to the patched family.</text>
</comment>
<keyword evidence="15" id="KW-1185">Reference proteome</keyword>
<feature type="transmembrane region" description="Helical" evidence="11">
    <location>
        <begin position="710"/>
        <end position="729"/>
    </location>
</feature>
<comment type="subcellular location">
    <subcellularLocation>
        <location evidence="1">Membrane</location>
        <topology evidence="1">Multi-pass membrane protein</topology>
    </subcellularLocation>
</comment>
<feature type="transmembrane region" description="Helical" evidence="11">
    <location>
        <begin position="617"/>
        <end position="640"/>
    </location>
</feature>
<feature type="transmembrane region" description="Helical" evidence="11">
    <location>
        <begin position="1181"/>
        <end position="1199"/>
    </location>
</feature>
<keyword evidence="7 11" id="KW-0472">Membrane</keyword>
<evidence type="ECO:0000256" key="11">
    <source>
        <dbReference type="SAM" id="Phobius"/>
    </source>
</evidence>
<gene>
    <name evidence="14" type="ORF">CHILSU_LOCUS3188</name>
</gene>
<feature type="transmembrane region" description="Helical" evidence="11">
    <location>
        <begin position="1106"/>
        <end position="1129"/>
    </location>
</feature>
<keyword evidence="3" id="KW-0813">Transport</keyword>
<feature type="transmembrane region" description="Helical" evidence="11">
    <location>
        <begin position="584"/>
        <end position="605"/>
    </location>
</feature>
<keyword evidence="8" id="KW-1015">Disulfide bond</keyword>
<evidence type="ECO:0000313" key="14">
    <source>
        <dbReference type="EMBL" id="CAH0400007.1"/>
    </source>
</evidence>
<comment type="catalytic activity">
    <reaction evidence="10">
        <text>cholesterol(in) = cholesterol(out)</text>
        <dbReference type="Rhea" id="RHEA:39747"/>
        <dbReference type="ChEBI" id="CHEBI:16113"/>
    </reaction>
</comment>
<dbReference type="Pfam" id="PF22314">
    <property type="entry name" value="NPC1_MLD"/>
    <property type="match status" value="1"/>
</dbReference>
<protein>
    <recommendedName>
        <fullName evidence="13">SSD domain-containing protein</fullName>
    </recommendedName>
</protein>
<dbReference type="InterPro" id="IPR000731">
    <property type="entry name" value="SSD"/>
</dbReference>
<evidence type="ECO:0000256" key="8">
    <source>
        <dbReference type="ARBA" id="ARBA00023157"/>
    </source>
</evidence>
<feature type="transmembrane region" description="Helical" evidence="11">
    <location>
        <begin position="1141"/>
        <end position="1160"/>
    </location>
</feature>
<reference evidence="14" key="1">
    <citation type="submission" date="2021-12" db="EMBL/GenBank/DDBJ databases">
        <authorList>
            <person name="King R."/>
        </authorList>
    </citation>
    <scope>NUCLEOTIDE SEQUENCE</scope>
</reference>
<keyword evidence="5 12" id="KW-0732">Signal</keyword>
<keyword evidence="6 11" id="KW-1133">Transmembrane helix</keyword>
<dbReference type="InterPro" id="IPR053956">
    <property type="entry name" value="NPC1_MLD"/>
</dbReference>
<feature type="transmembrane region" description="Helical" evidence="11">
    <location>
        <begin position="652"/>
        <end position="673"/>
    </location>
</feature>
<feature type="transmembrane region" description="Helical" evidence="11">
    <location>
        <begin position="333"/>
        <end position="351"/>
    </location>
</feature>
<feature type="domain" description="SSD" evidence="13">
    <location>
        <begin position="583"/>
        <end position="760"/>
    </location>
</feature>
<feature type="chain" id="PRO_5045547838" description="SSD domain-containing protein" evidence="12">
    <location>
        <begin position="20"/>
        <end position="1248"/>
    </location>
</feature>
<evidence type="ECO:0000259" key="13">
    <source>
        <dbReference type="PROSITE" id="PS50156"/>
    </source>
</evidence>
<evidence type="ECO:0000256" key="4">
    <source>
        <dbReference type="ARBA" id="ARBA00022692"/>
    </source>
</evidence>
<name>A0ABN8B3C5_CHISP</name>
<feature type="transmembrane region" description="Helical" evidence="11">
    <location>
        <begin position="735"/>
        <end position="760"/>
    </location>
</feature>
<dbReference type="Pfam" id="PF16414">
    <property type="entry name" value="NPC1_N"/>
    <property type="match status" value="1"/>
</dbReference>
<keyword evidence="9" id="KW-0325">Glycoprotein</keyword>
<dbReference type="InterPro" id="IPR053958">
    <property type="entry name" value="HMGCR/SNAP/NPC1-like_SSD"/>
</dbReference>
<evidence type="ECO:0000256" key="6">
    <source>
        <dbReference type="ARBA" id="ARBA00022989"/>
    </source>
</evidence>
<proteinExistence type="inferred from homology"/>
<dbReference type="SUPFAM" id="SSF82866">
    <property type="entry name" value="Multidrug efflux transporter AcrB transmembrane domain"/>
    <property type="match status" value="2"/>
</dbReference>
<dbReference type="PANTHER" id="PTHR45727:SF6">
    <property type="entry name" value="NPC INTRACELLULAR CHOLESTEROL TRANSPORTER 1 HOMOLOG 1B"/>
    <property type="match status" value="1"/>
</dbReference>
<organism evidence="14 15">
    <name type="scientific">Chilo suppressalis</name>
    <name type="common">Asiatic rice borer moth</name>
    <dbReference type="NCBI Taxonomy" id="168631"/>
    <lineage>
        <taxon>Eukaryota</taxon>
        <taxon>Metazoa</taxon>
        <taxon>Ecdysozoa</taxon>
        <taxon>Arthropoda</taxon>
        <taxon>Hexapoda</taxon>
        <taxon>Insecta</taxon>
        <taxon>Pterygota</taxon>
        <taxon>Neoptera</taxon>
        <taxon>Endopterygota</taxon>
        <taxon>Lepidoptera</taxon>
        <taxon>Glossata</taxon>
        <taxon>Ditrysia</taxon>
        <taxon>Pyraloidea</taxon>
        <taxon>Crambidae</taxon>
        <taxon>Crambinae</taxon>
        <taxon>Chilo</taxon>
    </lineage>
</organism>
<dbReference type="Proteomes" id="UP001153292">
    <property type="component" value="Chromosome 16"/>
</dbReference>
<dbReference type="Pfam" id="PF12349">
    <property type="entry name" value="Sterol-sensing"/>
    <property type="match status" value="1"/>
</dbReference>
<evidence type="ECO:0000313" key="15">
    <source>
        <dbReference type="Proteomes" id="UP001153292"/>
    </source>
</evidence>
<evidence type="ECO:0000256" key="5">
    <source>
        <dbReference type="ARBA" id="ARBA00022729"/>
    </source>
</evidence>
<feature type="signal peptide" evidence="12">
    <location>
        <begin position="1"/>
        <end position="19"/>
    </location>
</feature>
<dbReference type="InterPro" id="IPR032190">
    <property type="entry name" value="NPC1_N"/>
</dbReference>
<accession>A0ABN8B3C5</accession>
<feature type="transmembrane region" description="Helical" evidence="11">
    <location>
        <begin position="270"/>
        <end position="292"/>
    </location>
</feature>
<evidence type="ECO:0000256" key="10">
    <source>
        <dbReference type="ARBA" id="ARBA00034049"/>
    </source>
</evidence>
<dbReference type="EMBL" id="OU963909">
    <property type="protein sequence ID" value="CAH0400007.1"/>
    <property type="molecule type" value="Genomic_DNA"/>
</dbReference>
<evidence type="ECO:0000256" key="2">
    <source>
        <dbReference type="ARBA" id="ARBA00005585"/>
    </source>
</evidence>
<feature type="transmembrane region" description="Helical" evidence="11">
    <location>
        <begin position="815"/>
        <end position="835"/>
    </location>
</feature>
<dbReference type="PROSITE" id="PS50156">
    <property type="entry name" value="SSD"/>
    <property type="match status" value="1"/>
</dbReference>
<evidence type="ECO:0000256" key="9">
    <source>
        <dbReference type="ARBA" id="ARBA00023180"/>
    </source>
</evidence>
<evidence type="ECO:0000256" key="3">
    <source>
        <dbReference type="ARBA" id="ARBA00022448"/>
    </source>
</evidence>